<comment type="caution">
    <text evidence="6">The sequence shown here is derived from an EMBL/GenBank/DDBJ whole genome shotgun (WGS) entry which is preliminary data.</text>
</comment>
<dbReference type="InterPro" id="IPR008920">
    <property type="entry name" value="TF_FadR/GntR_C"/>
</dbReference>
<evidence type="ECO:0000313" key="6">
    <source>
        <dbReference type="EMBL" id="NGN84703.1"/>
    </source>
</evidence>
<dbReference type="InterPro" id="IPR011711">
    <property type="entry name" value="GntR_C"/>
</dbReference>
<dbReference type="SMART" id="SM00345">
    <property type="entry name" value="HTH_GNTR"/>
    <property type="match status" value="1"/>
</dbReference>
<evidence type="ECO:0000313" key="7">
    <source>
        <dbReference type="Proteomes" id="UP000479226"/>
    </source>
</evidence>
<dbReference type="Pfam" id="PF00392">
    <property type="entry name" value="GntR"/>
    <property type="match status" value="1"/>
</dbReference>
<dbReference type="PRINTS" id="PR00035">
    <property type="entry name" value="HTHGNTR"/>
</dbReference>
<keyword evidence="1" id="KW-0805">Transcription regulation</keyword>
<evidence type="ECO:0000259" key="5">
    <source>
        <dbReference type="PROSITE" id="PS50949"/>
    </source>
</evidence>
<evidence type="ECO:0000256" key="2">
    <source>
        <dbReference type="ARBA" id="ARBA00023125"/>
    </source>
</evidence>
<dbReference type="PROSITE" id="PS50949">
    <property type="entry name" value="HTH_GNTR"/>
    <property type="match status" value="1"/>
</dbReference>
<keyword evidence="2" id="KW-0238">DNA-binding</keyword>
<dbReference type="Gene3D" id="1.10.10.10">
    <property type="entry name" value="Winged helix-like DNA-binding domain superfamily/Winged helix DNA-binding domain"/>
    <property type="match status" value="1"/>
</dbReference>
<evidence type="ECO:0000256" key="4">
    <source>
        <dbReference type="SAM" id="MobiDB-lite"/>
    </source>
</evidence>
<name>A0ABX0DCP9_9MICC</name>
<dbReference type="InterPro" id="IPR000524">
    <property type="entry name" value="Tscrpt_reg_HTH_GntR"/>
</dbReference>
<evidence type="ECO:0000256" key="3">
    <source>
        <dbReference type="ARBA" id="ARBA00023163"/>
    </source>
</evidence>
<evidence type="ECO:0000256" key="1">
    <source>
        <dbReference type="ARBA" id="ARBA00023015"/>
    </source>
</evidence>
<dbReference type="EMBL" id="JAAKZI010000028">
    <property type="protein sequence ID" value="NGN84703.1"/>
    <property type="molecule type" value="Genomic_DNA"/>
</dbReference>
<dbReference type="PANTHER" id="PTHR43537">
    <property type="entry name" value="TRANSCRIPTIONAL REGULATOR, GNTR FAMILY"/>
    <property type="match status" value="1"/>
</dbReference>
<dbReference type="SUPFAM" id="SSF48008">
    <property type="entry name" value="GntR ligand-binding domain-like"/>
    <property type="match status" value="1"/>
</dbReference>
<dbReference type="Gene3D" id="1.20.120.530">
    <property type="entry name" value="GntR ligand-binding domain-like"/>
    <property type="match status" value="1"/>
</dbReference>
<organism evidence="6 7">
    <name type="scientific">Arthrobacter silviterrae</name>
    <dbReference type="NCBI Taxonomy" id="2026658"/>
    <lineage>
        <taxon>Bacteria</taxon>
        <taxon>Bacillati</taxon>
        <taxon>Actinomycetota</taxon>
        <taxon>Actinomycetes</taxon>
        <taxon>Micrococcales</taxon>
        <taxon>Micrococcaceae</taxon>
        <taxon>Arthrobacter</taxon>
    </lineage>
</organism>
<sequence length="239" mass="26861">MTIIRPEKRPPAAARHQKNTPSSGALTADVIAEEVRNSIVSGEIPLGTAMTEKSMVAQYGVSRATVREVMQYLIAEGYLARRPYHSAYVRAFSSKEIRDLLEARELLEVHAGLQSINADANAKARLRRALTDYLTSFDEEDLAESSRRHRDLHVALVGMTGNDRLMRQEEQLMIDSSLVVAVIDARRDDVDKMKRMHTQLVDAFLDGDQQLSARLVREHLDMVHRAALEELDAVELAKD</sequence>
<dbReference type="Proteomes" id="UP000479226">
    <property type="component" value="Unassembled WGS sequence"/>
</dbReference>
<dbReference type="PANTHER" id="PTHR43537:SF24">
    <property type="entry name" value="GLUCONATE OPERON TRANSCRIPTIONAL REPRESSOR"/>
    <property type="match status" value="1"/>
</dbReference>
<dbReference type="InterPro" id="IPR036388">
    <property type="entry name" value="WH-like_DNA-bd_sf"/>
</dbReference>
<dbReference type="RefSeq" id="WP_165182928.1">
    <property type="nucleotide sequence ID" value="NZ_JAAKZI010000028.1"/>
</dbReference>
<feature type="domain" description="HTH gntR-type" evidence="5">
    <location>
        <begin position="25"/>
        <end position="92"/>
    </location>
</feature>
<dbReference type="Pfam" id="PF07729">
    <property type="entry name" value="FCD"/>
    <property type="match status" value="1"/>
</dbReference>
<reference evidence="6 7" key="1">
    <citation type="submission" date="2020-02" db="EMBL/GenBank/DDBJ databases">
        <title>Genome sequence of the type strain DSM 27180 of Arthrobacter silviterrae.</title>
        <authorList>
            <person name="Gao J."/>
            <person name="Sun J."/>
        </authorList>
    </citation>
    <scope>NUCLEOTIDE SEQUENCE [LARGE SCALE GENOMIC DNA]</scope>
    <source>
        <strain evidence="6 7">DSM 27180</strain>
    </source>
</reference>
<feature type="region of interest" description="Disordered" evidence="4">
    <location>
        <begin position="1"/>
        <end position="25"/>
    </location>
</feature>
<keyword evidence="7" id="KW-1185">Reference proteome</keyword>
<proteinExistence type="predicted"/>
<keyword evidence="3" id="KW-0804">Transcription</keyword>
<dbReference type="CDD" id="cd07377">
    <property type="entry name" value="WHTH_GntR"/>
    <property type="match status" value="1"/>
</dbReference>
<gene>
    <name evidence="6" type="ORF">G6N77_14745</name>
</gene>
<feature type="compositionally biased region" description="Basic and acidic residues" evidence="4">
    <location>
        <begin position="1"/>
        <end position="10"/>
    </location>
</feature>
<dbReference type="InterPro" id="IPR036390">
    <property type="entry name" value="WH_DNA-bd_sf"/>
</dbReference>
<dbReference type="SUPFAM" id="SSF46785">
    <property type="entry name" value="Winged helix' DNA-binding domain"/>
    <property type="match status" value="1"/>
</dbReference>
<protein>
    <submittedName>
        <fullName evidence="6">GntR family transcriptional regulator</fullName>
    </submittedName>
</protein>
<accession>A0ABX0DCP9</accession>
<dbReference type="SMART" id="SM00895">
    <property type="entry name" value="FCD"/>
    <property type="match status" value="1"/>
</dbReference>